<dbReference type="Proteomes" id="UP000186594">
    <property type="component" value="Unassembled WGS sequence"/>
</dbReference>
<dbReference type="AlphaFoldDB" id="A0A1U7LQ08"/>
<dbReference type="EMBL" id="LXFE01000688">
    <property type="protein sequence ID" value="OLL24673.1"/>
    <property type="molecule type" value="Genomic_DNA"/>
</dbReference>
<name>A0A1U7LQ08_NEOID</name>
<keyword evidence="1" id="KW-0812">Transmembrane</keyword>
<keyword evidence="1" id="KW-0472">Membrane</keyword>
<comment type="caution">
    <text evidence="2">The sequence shown here is derived from an EMBL/GenBank/DDBJ whole genome shotgun (WGS) entry which is preliminary data.</text>
</comment>
<keyword evidence="1" id="KW-1133">Transmembrane helix</keyword>
<feature type="transmembrane region" description="Helical" evidence="1">
    <location>
        <begin position="79"/>
        <end position="98"/>
    </location>
</feature>
<protein>
    <submittedName>
        <fullName evidence="2">Uncharacterized protein</fullName>
    </submittedName>
</protein>
<dbReference type="STRING" id="1198029.A0A1U7LQ08"/>
<dbReference type="OrthoDB" id="5331396at2759"/>
<accession>A0A1U7LQ08</accession>
<organism evidence="2 3">
    <name type="scientific">Neolecta irregularis (strain DAH-3)</name>
    <dbReference type="NCBI Taxonomy" id="1198029"/>
    <lineage>
        <taxon>Eukaryota</taxon>
        <taxon>Fungi</taxon>
        <taxon>Dikarya</taxon>
        <taxon>Ascomycota</taxon>
        <taxon>Taphrinomycotina</taxon>
        <taxon>Neolectales</taxon>
        <taxon>Neolectaceae</taxon>
        <taxon>Neolecta</taxon>
    </lineage>
</organism>
<dbReference type="PANTHER" id="PTHR37849:SF1">
    <property type="entry name" value="YALI0E11605P"/>
    <property type="match status" value="1"/>
</dbReference>
<sequence length="188" mass="21490">MNTHSIIIWNPTTLESESNNIQPEVDTEELRLILTTKMIFRRLLSTSLRNFNAQTTAYVSAPSNSVFVRKKTAGRFRGSILGFFLGTTVAGIAGYSFLIQEYRSASEILMSSRSTIKISAYLKRIDELEKQVRRLNKDGVLQEDVESLREEMKNIYNGLQIEHLELKTQVNEMDKDLAILIKDARTKL</sequence>
<evidence type="ECO:0000256" key="1">
    <source>
        <dbReference type="SAM" id="Phobius"/>
    </source>
</evidence>
<keyword evidence="3" id="KW-1185">Reference proteome</keyword>
<gene>
    <name evidence="2" type="ORF">NEOLI_003774</name>
</gene>
<evidence type="ECO:0000313" key="2">
    <source>
        <dbReference type="EMBL" id="OLL24673.1"/>
    </source>
</evidence>
<proteinExistence type="predicted"/>
<dbReference type="OMA" id="AHVWGIQ"/>
<evidence type="ECO:0000313" key="3">
    <source>
        <dbReference type="Proteomes" id="UP000186594"/>
    </source>
</evidence>
<dbReference type="PANTHER" id="PTHR37849">
    <property type="entry name" value="YALI0E11605P"/>
    <property type="match status" value="1"/>
</dbReference>
<reference evidence="2 3" key="1">
    <citation type="submission" date="2016-04" db="EMBL/GenBank/DDBJ databases">
        <title>Evolutionary innovation and constraint leading to complex multicellularity in the Ascomycota.</title>
        <authorList>
            <person name="Cisse O."/>
            <person name="Nguyen A."/>
            <person name="Hewitt D.A."/>
            <person name="Jedd G."/>
            <person name="Stajich J.E."/>
        </authorList>
    </citation>
    <scope>NUCLEOTIDE SEQUENCE [LARGE SCALE GENOMIC DNA]</scope>
    <source>
        <strain evidence="2 3">DAH-3</strain>
    </source>
</reference>